<proteinExistence type="predicted"/>
<protein>
    <submittedName>
        <fullName evidence="1">Acidic leucine-rich nuclear phosphoprotein 32 family member B-like</fullName>
    </submittedName>
</protein>
<reference evidence="2" key="1">
    <citation type="journal article" date="2019" name="Plant Biotechnol. J.">
        <title>Genome sequencing of the Australian wild diploid species Gossypium australe highlights disease resistance and delayed gland morphogenesis.</title>
        <authorList>
            <person name="Cai Y."/>
            <person name="Cai X."/>
            <person name="Wang Q."/>
            <person name="Wang P."/>
            <person name="Zhang Y."/>
            <person name="Cai C."/>
            <person name="Xu Y."/>
            <person name="Wang K."/>
            <person name="Zhou Z."/>
            <person name="Wang C."/>
            <person name="Geng S."/>
            <person name="Li B."/>
            <person name="Dong Q."/>
            <person name="Hou Y."/>
            <person name="Wang H."/>
            <person name="Ai P."/>
            <person name="Liu Z."/>
            <person name="Yi F."/>
            <person name="Sun M."/>
            <person name="An G."/>
            <person name="Cheng J."/>
            <person name="Zhang Y."/>
            <person name="Shi Q."/>
            <person name="Xie Y."/>
            <person name="Shi X."/>
            <person name="Chang Y."/>
            <person name="Huang F."/>
            <person name="Chen Y."/>
            <person name="Hong S."/>
            <person name="Mi L."/>
            <person name="Sun Q."/>
            <person name="Zhang L."/>
            <person name="Zhou B."/>
            <person name="Peng R."/>
            <person name="Zhang X."/>
            <person name="Liu F."/>
        </authorList>
    </citation>
    <scope>NUCLEOTIDE SEQUENCE [LARGE SCALE GENOMIC DNA]</scope>
    <source>
        <strain evidence="2">cv. PA1801</strain>
    </source>
</reference>
<evidence type="ECO:0000313" key="2">
    <source>
        <dbReference type="Proteomes" id="UP000325315"/>
    </source>
</evidence>
<dbReference type="EMBL" id="SMMG02000005">
    <property type="protein sequence ID" value="KAA3473541.1"/>
    <property type="molecule type" value="Genomic_DNA"/>
</dbReference>
<dbReference type="AlphaFoldDB" id="A0A5B6VW46"/>
<gene>
    <name evidence="1" type="ORF">EPI10_023907</name>
</gene>
<name>A0A5B6VW46_9ROSI</name>
<evidence type="ECO:0000313" key="1">
    <source>
        <dbReference type="EMBL" id="KAA3473541.1"/>
    </source>
</evidence>
<keyword evidence="2" id="KW-1185">Reference proteome</keyword>
<sequence>MLIINLLICKSLRKGPTRMTILYVIKGEMQSMRTEVKQVQSECTNSAKTLTRPEYQMSQLINMMRDIKRQIGTSIPSNTKDDIRREGKKHVKAIELHLSKEPKEIAKPVAEPKDEPFKEPILLKVSFPSQLEEK</sequence>
<dbReference type="Proteomes" id="UP000325315">
    <property type="component" value="Unassembled WGS sequence"/>
</dbReference>
<comment type="caution">
    <text evidence="1">The sequence shown here is derived from an EMBL/GenBank/DDBJ whole genome shotgun (WGS) entry which is preliminary data.</text>
</comment>
<accession>A0A5B6VW46</accession>
<organism evidence="1 2">
    <name type="scientific">Gossypium australe</name>
    <dbReference type="NCBI Taxonomy" id="47621"/>
    <lineage>
        <taxon>Eukaryota</taxon>
        <taxon>Viridiplantae</taxon>
        <taxon>Streptophyta</taxon>
        <taxon>Embryophyta</taxon>
        <taxon>Tracheophyta</taxon>
        <taxon>Spermatophyta</taxon>
        <taxon>Magnoliopsida</taxon>
        <taxon>eudicotyledons</taxon>
        <taxon>Gunneridae</taxon>
        <taxon>Pentapetalae</taxon>
        <taxon>rosids</taxon>
        <taxon>malvids</taxon>
        <taxon>Malvales</taxon>
        <taxon>Malvaceae</taxon>
        <taxon>Malvoideae</taxon>
        <taxon>Gossypium</taxon>
    </lineage>
</organism>